<evidence type="ECO:0000313" key="1">
    <source>
        <dbReference type="EMBL" id="GHE78957.1"/>
    </source>
</evidence>
<reference evidence="2" key="1">
    <citation type="journal article" date="2019" name="Int. J. Syst. Evol. Microbiol.">
        <title>The Global Catalogue of Microorganisms (GCM) 10K type strain sequencing project: providing services to taxonomists for standard genome sequencing and annotation.</title>
        <authorList>
            <consortium name="The Broad Institute Genomics Platform"/>
            <consortium name="The Broad Institute Genome Sequencing Center for Infectious Disease"/>
            <person name="Wu L."/>
            <person name="Ma J."/>
        </authorList>
    </citation>
    <scope>NUCLEOTIDE SEQUENCE [LARGE SCALE GENOMIC DNA]</scope>
    <source>
        <strain evidence="2">CGMCC 1.15922</strain>
    </source>
</reference>
<accession>A0ABQ3IEG8</accession>
<organism evidence="1 2">
    <name type="scientific">Thalassotalea profundi</name>
    <dbReference type="NCBI Taxonomy" id="2036687"/>
    <lineage>
        <taxon>Bacteria</taxon>
        <taxon>Pseudomonadati</taxon>
        <taxon>Pseudomonadota</taxon>
        <taxon>Gammaproteobacteria</taxon>
        <taxon>Alteromonadales</taxon>
        <taxon>Colwelliaceae</taxon>
        <taxon>Thalassotalea</taxon>
    </lineage>
</organism>
<protein>
    <recommendedName>
        <fullName evidence="3">Exo-alpha-sialidase</fullName>
    </recommendedName>
</protein>
<comment type="caution">
    <text evidence="1">The sequence shown here is derived from an EMBL/GenBank/DDBJ whole genome shotgun (WGS) entry which is preliminary data.</text>
</comment>
<dbReference type="RefSeq" id="WP_189376361.1">
    <property type="nucleotide sequence ID" value="NZ_BNAH01000001.1"/>
</dbReference>
<dbReference type="InterPro" id="IPR015943">
    <property type="entry name" value="WD40/YVTN_repeat-like_dom_sf"/>
</dbReference>
<name>A0ABQ3IEG8_9GAMM</name>
<dbReference type="Gene3D" id="2.130.10.10">
    <property type="entry name" value="YVTN repeat-like/Quinoprotein amine dehydrogenase"/>
    <property type="match status" value="1"/>
</dbReference>
<dbReference type="Proteomes" id="UP000626370">
    <property type="component" value="Unassembled WGS sequence"/>
</dbReference>
<sequence length="362" mass="39704">MKKLKTCYFALITGVFIVSCGGGSDSQTPVISPPIPPASIVKDILTDSVTVNKIYLDGEAQITGTSKGILWRENNTAQWQDRSPNANGLQSLAIISEGHYIAAMQVEGADPYTEPSPLYFTQDSGQHWQIVNHNFGRNEYSVINNIAYDQTNNLLYAVGDTSFAVSDTSAENWTLLDGTWDGFASGLALLIPHPSQNFVWFGGQGPIENGYLKRYSMVDGSVTTWTDLLPNPSVFKGGMIHPTDKQTVIFGSEGGIVVSTDNGENWIKPLGDVNHLFYWDIVIDDEGNLYTASYNKQKSEQPLEVLCSSDNGVTWISNNIKEVDKGGVKSLLMVQTDTHNELYLGLWDNGIKSIKTSNINCS</sequence>
<proteinExistence type="predicted"/>
<evidence type="ECO:0008006" key="3">
    <source>
        <dbReference type="Google" id="ProtNLM"/>
    </source>
</evidence>
<dbReference type="EMBL" id="BNAH01000001">
    <property type="protein sequence ID" value="GHE78957.1"/>
    <property type="molecule type" value="Genomic_DNA"/>
</dbReference>
<dbReference type="SUPFAM" id="SSF110296">
    <property type="entry name" value="Oligoxyloglucan reducing end-specific cellobiohydrolase"/>
    <property type="match status" value="1"/>
</dbReference>
<dbReference type="PROSITE" id="PS51257">
    <property type="entry name" value="PROKAR_LIPOPROTEIN"/>
    <property type="match status" value="1"/>
</dbReference>
<keyword evidence="2" id="KW-1185">Reference proteome</keyword>
<gene>
    <name evidence="1" type="ORF">GCM10011501_03580</name>
</gene>
<evidence type="ECO:0000313" key="2">
    <source>
        <dbReference type="Proteomes" id="UP000626370"/>
    </source>
</evidence>